<organism evidence="1 2">
    <name type="scientific">Adineta steineri</name>
    <dbReference type="NCBI Taxonomy" id="433720"/>
    <lineage>
        <taxon>Eukaryota</taxon>
        <taxon>Metazoa</taxon>
        <taxon>Spiralia</taxon>
        <taxon>Gnathifera</taxon>
        <taxon>Rotifera</taxon>
        <taxon>Eurotatoria</taxon>
        <taxon>Bdelloidea</taxon>
        <taxon>Adinetida</taxon>
        <taxon>Adinetidae</taxon>
        <taxon>Adineta</taxon>
    </lineage>
</organism>
<accession>A0A818P5L9</accession>
<protein>
    <submittedName>
        <fullName evidence="1">Uncharacterized protein</fullName>
    </submittedName>
</protein>
<reference evidence="1" key="1">
    <citation type="submission" date="2021-02" db="EMBL/GenBank/DDBJ databases">
        <authorList>
            <person name="Nowell W R."/>
        </authorList>
    </citation>
    <scope>NUCLEOTIDE SEQUENCE</scope>
</reference>
<gene>
    <name evidence="1" type="ORF">OXD698_LOCUS7178</name>
</gene>
<dbReference type="Proteomes" id="UP000663844">
    <property type="component" value="Unassembled WGS sequence"/>
</dbReference>
<evidence type="ECO:0000313" key="1">
    <source>
        <dbReference type="EMBL" id="CAF3616102.1"/>
    </source>
</evidence>
<dbReference type="EMBL" id="CAJOAZ010000324">
    <property type="protein sequence ID" value="CAF3616102.1"/>
    <property type="molecule type" value="Genomic_DNA"/>
</dbReference>
<evidence type="ECO:0000313" key="2">
    <source>
        <dbReference type="Proteomes" id="UP000663844"/>
    </source>
</evidence>
<name>A0A818P5L9_9BILA</name>
<dbReference type="AlphaFoldDB" id="A0A818P5L9"/>
<comment type="caution">
    <text evidence="1">The sequence shown here is derived from an EMBL/GenBank/DDBJ whole genome shotgun (WGS) entry which is preliminary data.</text>
</comment>
<sequence>MAETTNSSFKKVKAIVLVRDSMEKTMKVAHTSTSEEIICTIHNIFNLLAGDSVTLVEEDTGDYLCSPSPIFFWDNSNDKPRYRINIYRETSTVKEQSKLDILLQQYAVVDDKGPTTSRVEKLNQALATQDDETYLKTEPQIMNEITTRMEVCTVSDTPPSKQRPLSEIEEYNGESWWCSEYVSSTGMFTNAFIDGDILLNDLQTEWDDVEKLKD</sequence>
<proteinExistence type="predicted"/>